<dbReference type="PANTHER" id="PTHR36440">
    <property type="entry name" value="PUTATIVE (AFU_ORTHOLOGUE AFUA_8G07350)-RELATED"/>
    <property type="match status" value="1"/>
</dbReference>
<name>A0A4Q5LJU6_9SPHI</name>
<reference evidence="2 3" key="1">
    <citation type="submission" date="2019-02" db="EMBL/GenBank/DDBJ databases">
        <title>Bacterial novel species Mucilaginibacter sp. 17JY9-4 isolated from soil.</title>
        <authorList>
            <person name="Jung H.-Y."/>
        </authorList>
    </citation>
    <scope>NUCLEOTIDE SEQUENCE [LARGE SCALE GENOMIC DNA]</scope>
    <source>
        <strain evidence="2 3">17JY9-4</strain>
    </source>
</reference>
<dbReference type="SUPFAM" id="SSF51182">
    <property type="entry name" value="RmlC-like cupins"/>
    <property type="match status" value="1"/>
</dbReference>
<accession>A0A4Q5LJU6</accession>
<dbReference type="Proteomes" id="UP000293331">
    <property type="component" value="Unassembled WGS sequence"/>
</dbReference>
<dbReference type="RefSeq" id="WP_129877482.1">
    <property type="nucleotide sequence ID" value="NZ_SEWG01000005.1"/>
</dbReference>
<evidence type="ECO:0000313" key="3">
    <source>
        <dbReference type="Proteomes" id="UP000293331"/>
    </source>
</evidence>
<dbReference type="OrthoDB" id="1423961at2"/>
<dbReference type="Gene3D" id="2.60.120.10">
    <property type="entry name" value="Jelly Rolls"/>
    <property type="match status" value="1"/>
</dbReference>
<protein>
    <submittedName>
        <fullName evidence="2">Cupin domain-containing protein</fullName>
    </submittedName>
</protein>
<evidence type="ECO:0000259" key="1">
    <source>
        <dbReference type="Pfam" id="PF07883"/>
    </source>
</evidence>
<sequence length="183" mass="20631">MAYTNKIIYNPYNKQEIKFLQTGKNTGGKLLEMEATYSAPGNEPAPHYHPIQEEFFKVIAGEVNVRINGNVKVLQAGDELHIPANTVHCMWNTHTGKTVVNWIVKPALQTEYFLETAYGLAADGQINKKGMPSVLQSAVMMRTFSNTFRLAKPPYIVQKILFGLLSPFAYLAGYQATYRHYLN</sequence>
<comment type="caution">
    <text evidence="2">The sequence shown here is derived from an EMBL/GenBank/DDBJ whole genome shotgun (WGS) entry which is preliminary data.</text>
</comment>
<evidence type="ECO:0000313" key="2">
    <source>
        <dbReference type="EMBL" id="RYU89623.1"/>
    </source>
</evidence>
<dbReference type="EMBL" id="SEWG01000005">
    <property type="protein sequence ID" value="RYU89623.1"/>
    <property type="molecule type" value="Genomic_DNA"/>
</dbReference>
<feature type="domain" description="Cupin type-2" evidence="1">
    <location>
        <begin position="39"/>
        <end position="103"/>
    </location>
</feature>
<dbReference type="InterPro" id="IPR014710">
    <property type="entry name" value="RmlC-like_jellyroll"/>
</dbReference>
<dbReference type="InterPro" id="IPR053146">
    <property type="entry name" value="QDO-like"/>
</dbReference>
<organism evidence="2 3">
    <name type="scientific">Mucilaginibacter terrigena</name>
    <dbReference type="NCBI Taxonomy" id="2492395"/>
    <lineage>
        <taxon>Bacteria</taxon>
        <taxon>Pseudomonadati</taxon>
        <taxon>Bacteroidota</taxon>
        <taxon>Sphingobacteriia</taxon>
        <taxon>Sphingobacteriales</taxon>
        <taxon>Sphingobacteriaceae</taxon>
        <taxon>Mucilaginibacter</taxon>
    </lineage>
</organism>
<dbReference type="AlphaFoldDB" id="A0A4Q5LJU6"/>
<dbReference type="InterPro" id="IPR011051">
    <property type="entry name" value="RmlC_Cupin_sf"/>
</dbReference>
<dbReference type="PANTHER" id="PTHR36440:SF1">
    <property type="entry name" value="PUTATIVE (AFU_ORTHOLOGUE AFUA_8G07350)-RELATED"/>
    <property type="match status" value="1"/>
</dbReference>
<dbReference type="InterPro" id="IPR013096">
    <property type="entry name" value="Cupin_2"/>
</dbReference>
<gene>
    <name evidence="2" type="ORF">EWM62_15025</name>
</gene>
<dbReference type="Pfam" id="PF07883">
    <property type="entry name" value="Cupin_2"/>
    <property type="match status" value="1"/>
</dbReference>
<keyword evidence="3" id="KW-1185">Reference proteome</keyword>
<proteinExistence type="predicted"/>